<dbReference type="PROSITE" id="PS51465">
    <property type="entry name" value="KAZAL_2"/>
    <property type="match status" value="1"/>
</dbReference>
<protein>
    <submittedName>
        <fullName evidence="4">Kazal-type serine protease inhibitor domain-containing protein</fullName>
    </submittedName>
</protein>
<dbReference type="STRING" id="54.SAMN02745121_04063"/>
<sequence length="326" mass="33770">MRHSSFVLLACASVLSLSPACDSPAPKNPEEGLDHDQSGPSAAEQETFYVVTRRDVRKCAAPACGGFYVQRVNQDTTTCADGKAAKECYVGTVDLAALKLDANAQNEFLAAFADGHALVRATIGREADPNFADVGVLQVREGWTGRAGKQPNGSFYRLRGIHAKCSALPCPMAHAFRLNTGADWLVAGVDFAASGAPQEAQDAASQAMYETPEGILAAATPSEVTGPNGTMKALVTSEFYTRAGGAAPAANPECGGIRGLSCGDGQFCDPSQCGGADIGGTCRAKPEACTFDYNPVCGCDGKTYGNDCARQSAGVGLAHPGECEKK</sequence>
<evidence type="ECO:0000313" key="4">
    <source>
        <dbReference type="EMBL" id="SFE38880.1"/>
    </source>
</evidence>
<evidence type="ECO:0000259" key="3">
    <source>
        <dbReference type="PROSITE" id="PS51465"/>
    </source>
</evidence>
<reference evidence="5" key="1">
    <citation type="submission" date="2016-10" db="EMBL/GenBank/DDBJ databases">
        <authorList>
            <person name="Varghese N."/>
            <person name="Submissions S."/>
        </authorList>
    </citation>
    <scope>NUCLEOTIDE SEQUENCE [LARGE SCALE GENOMIC DNA]</scope>
    <source>
        <strain evidence="5">ATCC 25963</strain>
    </source>
</reference>
<dbReference type="Proteomes" id="UP000199400">
    <property type="component" value="Unassembled WGS sequence"/>
</dbReference>
<gene>
    <name evidence="4" type="ORF">SAMN02745121_04063</name>
</gene>
<feature type="signal peptide" evidence="2">
    <location>
        <begin position="1"/>
        <end position="22"/>
    </location>
</feature>
<dbReference type="EMBL" id="FOMX01000013">
    <property type="protein sequence ID" value="SFE38880.1"/>
    <property type="molecule type" value="Genomic_DNA"/>
</dbReference>
<name>A0A1I2A7V1_9BACT</name>
<dbReference type="Gene3D" id="3.30.60.30">
    <property type="match status" value="1"/>
</dbReference>
<dbReference type="InterPro" id="IPR002350">
    <property type="entry name" value="Kazal_dom"/>
</dbReference>
<feature type="compositionally biased region" description="Basic and acidic residues" evidence="1">
    <location>
        <begin position="28"/>
        <end position="37"/>
    </location>
</feature>
<dbReference type="Pfam" id="PF20533">
    <property type="entry name" value="DUF6748"/>
    <property type="match status" value="1"/>
</dbReference>
<feature type="region of interest" description="Disordered" evidence="1">
    <location>
        <begin position="22"/>
        <end position="43"/>
    </location>
</feature>
<evidence type="ECO:0000256" key="1">
    <source>
        <dbReference type="SAM" id="MobiDB-lite"/>
    </source>
</evidence>
<keyword evidence="2" id="KW-0732">Signal</keyword>
<dbReference type="Pfam" id="PF00050">
    <property type="entry name" value="Kazal_1"/>
    <property type="match status" value="1"/>
</dbReference>
<dbReference type="SUPFAM" id="SSF100895">
    <property type="entry name" value="Kazal-type serine protease inhibitors"/>
    <property type="match status" value="1"/>
</dbReference>
<dbReference type="SMART" id="SM00280">
    <property type="entry name" value="KAZAL"/>
    <property type="match status" value="1"/>
</dbReference>
<evidence type="ECO:0000313" key="5">
    <source>
        <dbReference type="Proteomes" id="UP000199400"/>
    </source>
</evidence>
<dbReference type="AlphaFoldDB" id="A0A1I2A7V1"/>
<dbReference type="InterPro" id="IPR036058">
    <property type="entry name" value="Kazal_dom_sf"/>
</dbReference>
<proteinExistence type="predicted"/>
<feature type="domain" description="Kazal-like" evidence="3">
    <location>
        <begin position="276"/>
        <end position="325"/>
    </location>
</feature>
<dbReference type="InterPro" id="IPR046636">
    <property type="entry name" value="DUF6748"/>
</dbReference>
<accession>A0A1I2A7V1</accession>
<evidence type="ECO:0000256" key="2">
    <source>
        <dbReference type="SAM" id="SignalP"/>
    </source>
</evidence>
<feature type="chain" id="PRO_5011532212" evidence="2">
    <location>
        <begin position="23"/>
        <end position="326"/>
    </location>
</feature>
<keyword evidence="5" id="KW-1185">Reference proteome</keyword>
<organism evidence="4 5">
    <name type="scientific">Nannocystis exedens</name>
    <dbReference type="NCBI Taxonomy" id="54"/>
    <lineage>
        <taxon>Bacteria</taxon>
        <taxon>Pseudomonadati</taxon>
        <taxon>Myxococcota</taxon>
        <taxon>Polyangia</taxon>
        <taxon>Nannocystales</taxon>
        <taxon>Nannocystaceae</taxon>
        <taxon>Nannocystis</taxon>
    </lineage>
</organism>
<dbReference type="CDD" id="cd00104">
    <property type="entry name" value="KAZAL_FS"/>
    <property type="match status" value="1"/>
</dbReference>